<dbReference type="EMBL" id="JZEY01000054">
    <property type="protein sequence ID" value="KKB09954.1"/>
    <property type="molecule type" value="Genomic_DNA"/>
</dbReference>
<dbReference type="SUPFAM" id="SSF143744">
    <property type="entry name" value="GlcG-like"/>
    <property type="match status" value="1"/>
</dbReference>
<protein>
    <recommendedName>
        <fullName evidence="1">UPF0303 protein VE26_09110</fullName>
    </recommendedName>
</protein>
<dbReference type="PIRSF" id="PIRSF008757">
    <property type="entry name" value="UCP008757"/>
    <property type="match status" value="1"/>
</dbReference>
<dbReference type="Pfam" id="PF03928">
    <property type="entry name" value="HbpS-like"/>
    <property type="match status" value="1"/>
</dbReference>
<comment type="similarity">
    <text evidence="1">Belongs to the UPF0303 family.</text>
</comment>
<evidence type="ECO:0000256" key="1">
    <source>
        <dbReference type="HAMAP-Rule" id="MF_00761"/>
    </source>
</evidence>
<dbReference type="PANTHER" id="PTHR28255">
    <property type="match status" value="1"/>
</dbReference>
<comment type="caution">
    <text evidence="2">The sequence shown here is derived from an EMBL/GenBank/DDBJ whole genome shotgun (WGS) entry which is preliminary data.</text>
</comment>
<organism evidence="2 3">
    <name type="scientific">Devosia chinhatensis</name>
    <dbReference type="NCBI Taxonomy" id="429727"/>
    <lineage>
        <taxon>Bacteria</taxon>
        <taxon>Pseudomonadati</taxon>
        <taxon>Pseudomonadota</taxon>
        <taxon>Alphaproteobacteria</taxon>
        <taxon>Hyphomicrobiales</taxon>
        <taxon>Devosiaceae</taxon>
        <taxon>Devosia</taxon>
    </lineage>
</organism>
<dbReference type="NCBIfam" id="NF002696">
    <property type="entry name" value="PRK02487.1-5"/>
    <property type="match status" value="1"/>
</dbReference>
<dbReference type="PATRIC" id="fig|429727.3.peg.1878"/>
<dbReference type="InterPro" id="IPR010371">
    <property type="entry name" value="YBR137W-like"/>
</dbReference>
<dbReference type="Proteomes" id="UP000033649">
    <property type="component" value="Unassembled WGS sequence"/>
</dbReference>
<proteinExistence type="inferred from homology"/>
<evidence type="ECO:0000313" key="2">
    <source>
        <dbReference type="EMBL" id="KKB09954.1"/>
    </source>
</evidence>
<dbReference type="AlphaFoldDB" id="A0A0F5FM25"/>
<dbReference type="OrthoDB" id="9815315at2"/>
<dbReference type="InterPro" id="IPR005624">
    <property type="entry name" value="PduO/GlcC-like"/>
</dbReference>
<name>A0A0F5FM25_9HYPH</name>
<dbReference type="PANTHER" id="PTHR28255:SF1">
    <property type="entry name" value="UPF0303 PROTEIN YBR137W"/>
    <property type="match status" value="1"/>
</dbReference>
<sequence>MSAQDDIAVVKRQEAELVLPAFDEAVAFDIGAAIRKRALEEGLSLVVDIRTWDRQLFFAATPGTSADNAEWVRRKVNSVKRFQRASYRLVLERGEEPFSVQSGADPADYVIAGGGFPIRVPGAGIIGALTISGLPGRKDHGVAVDALCDHLGRERSDFALPEASS</sequence>
<dbReference type="HAMAP" id="MF_00761">
    <property type="entry name" value="UPF0303"/>
    <property type="match status" value="1"/>
</dbReference>
<dbReference type="InterPro" id="IPR038084">
    <property type="entry name" value="PduO/GlcC-like_sf"/>
</dbReference>
<reference evidence="2 3" key="1">
    <citation type="submission" date="2015-03" db="EMBL/GenBank/DDBJ databases">
        <authorList>
            <person name="Hassan Y."/>
            <person name="Lepp D."/>
            <person name="Li X.-Z."/>
            <person name="Zhou T."/>
        </authorList>
    </citation>
    <scope>NUCLEOTIDE SEQUENCE [LARGE SCALE GENOMIC DNA]</scope>
    <source>
        <strain evidence="2 3">IPL18</strain>
    </source>
</reference>
<dbReference type="RefSeq" id="WP_046104645.1">
    <property type="nucleotide sequence ID" value="NZ_JZEY01000054.1"/>
</dbReference>
<gene>
    <name evidence="2" type="ORF">VE26_09110</name>
</gene>
<evidence type="ECO:0000313" key="3">
    <source>
        <dbReference type="Proteomes" id="UP000033649"/>
    </source>
</evidence>
<dbReference type="Gene3D" id="3.30.450.150">
    <property type="entry name" value="Haem-degrading domain"/>
    <property type="match status" value="1"/>
</dbReference>
<dbReference type="STRING" id="429727.VE26_09110"/>
<keyword evidence="3" id="KW-1185">Reference proteome</keyword>
<accession>A0A0F5FM25</accession>